<evidence type="ECO:0000313" key="5">
    <source>
        <dbReference type="Proteomes" id="UP001150266"/>
    </source>
</evidence>
<comment type="caution">
    <text evidence="4">The sequence shown here is derived from an EMBL/GenBank/DDBJ whole genome shotgun (WGS) entry which is preliminary data.</text>
</comment>
<dbReference type="PANTHER" id="PTHR10366:SF564">
    <property type="entry name" value="STEROL-4-ALPHA-CARBOXYLATE 3-DEHYDROGENASE, DECARBOXYLATING"/>
    <property type="match status" value="1"/>
</dbReference>
<dbReference type="SUPFAM" id="SSF51735">
    <property type="entry name" value="NAD(P)-binding Rossmann-fold domains"/>
    <property type="match status" value="1"/>
</dbReference>
<reference evidence="4" key="1">
    <citation type="submission" date="2022-08" db="EMBL/GenBank/DDBJ databases">
        <title>A Global Phylogenomic Analysis of the Shiitake Genus Lentinula.</title>
        <authorList>
            <consortium name="DOE Joint Genome Institute"/>
            <person name="Sierra-Patev S."/>
            <person name="Min B."/>
            <person name="Naranjo-Ortiz M."/>
            <person name="Looney B."/>
            <person name="Konkel Z."/>
            <person name="Slot J.C."/>
            <person name="Sakamoto Y."/>
            <person name="Steenwyk J.L."/>
            <person name="Rokas A."/>
            <person name="Carro J."/>
            <person name="Camarero S."/>
            <person name="Ferreira P."/>
            <person name="Molpeceres G."/>
            <person name="Ruiz-Duenas F.J."/>
            <person name="Serrano A."/>
            <person name="Henrissat B."/>
            <person name="Drula E."/>
            <person name="Hughes K.W."/>
            <person name="Mata J.L."/>
            <person name="Ishikawa N.K."/>
            <person name="Vargas-Isla R."/>
            <person name="Ushijima S."/>
            <person name="Smith C.A."/>
            <person name="Ahrendt S."/>
            <person name="Andreopoulos W."/>
            <person name="He G."/>
            <person name="Labutti K."/>
            <person name="Lipzen A."/>
            <person name="Ng V."/>
            <person name="Riley R."/>
            <person name="Sandor L."/>
            <person name="Barry K."/>
            <person name="Martinez A.T."/>
            <person name="Xiao Y."/>
            <person name="Gibbons J.G."/>
            <person name="Terashima K."/>
            <person name="Grigoriev I.V."/>
            <person name="Hibbett D.S."/>
        </authorList>
    </citation>
    <scope>NUCLEOTIDE SEQUENCE</scope>
    <source>
        <strain evidence="4">JLM2183</strain>
    </source>
</reference>
<dbReference type="Gene3D" id="3.40.50.720">
    <property type="entry name" value="NAD(P)-binding Rossmann-like Domain"/>
    <property type="match status" value="1"/>
</dbReference>
<gene>
    <name evidence="4" type="ORF">J3R30DRAFT_3278064</name>
</gene>
<feature type="non-terminal residue" evidence="4">
    <location>
        <position position="269"/>
    </location>
</feature>
<dbReference type="Proteomes" id="UP001150266">
    <property type="component" value="Unassembled WGS sequence"/>
</dbReference>
<feature type="domain" description="NAD-dependent epimerase/dehydratase" evidence="3">
    <location>
        <begin position="18"/>
        <end position="129"/>
    </location>
</feature>
<sequence>VTVLIHSASPFALGVSDPKKDFLDPAIDGTVNVLKAAHAAGIKRILVTSTIGTVLSKPERLSVMSVDTTYGPDDWIPITYEQGASGTLPGFVVYLASKKYAELAAWDFAKEHPEIDLTVINPTVIYGPVVHPISSLKSLNTSNMAIYSLINGSKIIPPDSVPAFCDVVSSAQIHIKAITSKETYGKRVLFAKGAGTMWQMLQIISKARPELASRLPPIPAADPLAGQPLSKFDTTLAMDVLGVKGWDLEKTVLETVDSLLELEKKLGTD</sequence>
<dbReference type="PANTHER" id="PTHR10366">
    <property type="entry name" value="NAD DEPENDENT EPIMERASE/DEHYDRATASE"/>
    <property type="match status" value="1"/>
</dbReference>
<evidence type="ECO:0000259" key="3">
    <source>
        <dbReference type="Pfam" id="PF01370"/>
    </source>
</evidence>
<evidence type="ECO:0000313" key="4">
    <source>
        <dbReference type="EMBL" id="KAJ4490895.1"/>
    </source>
</evidence>
<dbReference type="Pfam" id="PF01370">
    <property type="entry name" value="Epimerase"/>
    <property type="match status" value="1"/>
</dbReference>
<dbReference type="InterPro" id="IPR050425">
    <property type="entry name" value="NAD(P)_dehydrat-like"/>
</dbReference>
<proteinExistence type="inferred from homology"/>
<dbReference type="InterPro" id="IPR001509">
    <property type="entry name" value="Epimerase_deHydtase"/>
</dbReference>
<protein>
    <recommendedName>
        <fullName evidence="3">NAD-dependent epimerase/dehydratase domain-containing protein</fullName>
    </recommendedName>
</protein>
<name>A0A9W9AWN2_9AGAR</name>
<dbReference type="InterPro" id="IPR036291">
    <property type="entry name" value="NAD(P)-bd_dom_sf"/>
</dbReference>
<organism evidence="4 5">
    <name type="scientific">Lentinula aciculospora</name>
    <dbReference type="NCBI Taxonomy" id="153920"/>
    <lineage>
        <taxon>Eukaryota</taxon>
        <taxon>Fungi</taxon>
        <taxon>Dikarya</taxon>
        <taxon>Basidiomycota</taxon>
        <taxon>Agaricomycotina</taxon>
        <taxon>Agaricomycetes</taxon>
        <taxon>Agaricomycetidae</taxon>
        <taxon>Agaricales</taxon>
        <taxon>Marasmiineae</taxon>
        <taxon>Omphalotaceae</taxon>
        <taxon>Lentinula</taxon>
    </lineage>
</organism>
<dbReference type="OrthoDB" id="2735536at2759"/>
<evidence type="ECO:0000256" key="1">
    <source>
        <dbReference type="ARBA" id="ARBA00023002"/>
    </source>
</evidence>
<keyword evidence="5" id="KW-1185">Reference proteome</keyword>
<dbReference type="AlphaFoldDB" id="A0A9W9AWN2"/>
<keyword evidence="1" id="KW-0560">Oxidoreductase</keyword>
<comment type="similarity">
    <text evidence="2">Belongs to the NAD(P)-dependent epimerase/dehydratase family. Dihydroflavonol-4-reductase subfamily.</text>
</comment>
<evidence type="ECO:0000256" key="2">
    <source>
        <dbReference type="ARBA" id="ARBA00023445"/>
    </source>
</evidence>
<accession>A0A9W9AWN2</accession>
<dbReference type="EMBL" id="JAOTPV010000001">
    <property type="protein sequence ID" value="KAJ4490895.1"/>
    <property type="molecule type" value="Genomic_DNA"/>
</dbReference>
<dbReference type="GO" id="GO:0016616">
    <property type="term" value="F:oxidoreductase activity, acting on the CH-OH group of donors, NAD or NADP as acceptor"/>
    <property type="evidence" value="ECO:0007669"/>
    <property type="project" value="TreeGrafter"/>
</dbReference>